<protein>
    <submittedName>
        <fullName evidence="4">Uncharacterized protein</fullName>
    </submittedName>
</protein>
<dbReference type="Proteomes" id="UP000283895">
    <property type="component" value="Unassembled WGS sequence"/>
</dbReference>
<keyword evidence="2" id="KW-0472">Membrane</keyword>
<accession>A0A423VVC7</accession>
<dbReference type="InterPro" id="IPR028000">
    <property type="entry name" value="Pma1"/>
</dbReference>
<evidence type="ECO:0000313" key="5">
    <source>
        <dbReference type="Proteomes" id="UP000283895"/>
    </source>
</evidence>
<proteinExistence type="predicted"/>
<feature type="chain" id="PRO_5019011998" evidence="3">
    <location>
        <begin position="26"/>
        <end position="425"/>
    </location>
</feature>
<comment type="caution">
    <text evidence="4">The sequence shown here is derived from an EMBL/GenBank/DDBJ whole genome shotgun (WGS) entry which is preliminary data.</text>
</comment>
<feature type="transmembrane region" description="Helical" evidence="2">
    <location>
        <begin position="257"/>
        <end position="279"/>
    </location>
</feature>
<evidence type="ECO:0000313" key="4">
    <source>
        <dbReference type="EMBL" id="ROV95016.1"/>
    </source>
</evidence>
<feature type="region of interest" description="Disordered" evidence="1">
    <location>
        <begin position="328"/>
        <end position="382"/>
    </location>
</feature>
<dbReference type="EMBL" id="LKEA01000038">
    <property type="protein sequence ID" value="ROV95016.1"/>
    <property type="molecule type" value="Genomic_DNA"/>
</dbReference>
<dbReference type="Pfam" id="PF14610">
    <property type="entry name" value="Psg1"/>
    <property type="match status" value="1"/>
</dbReference>
<gene>
    <name evidence="4" type="ORF">VMCG_08357</name>
</gene>
<feature type="region of interest" description="Disordered" evidence="1">
    <location>
        <begin position="402"/>
        <end position="425"/>
    </location>
</feature>
<evidence type="ECO:0000256" key="2">
    <source>
        <dbReference type="SAM" id="Phobius"/>
    </source>
</evidence>
<name>A0A423VVC7_9PEZI</name>
<evidence type="ECO:0000256" key="1">
    <source>
        <dbReference type="SAM" id="MobiDB-lite"/>
    </source>
</evidence>
<keyword evidence="3" id="KW-0732">Signal</keyword>
<reference evidence="4 5" key="1">
    <citation type="submission" date="2015-09" db="EMBL/GenBank/DDBJ databases">
        <title>Host preference determinants of Valsa canker pathogens revealed by comparative genomics.</title>
        <authorList>
            <person name="Yin Z."/>
            <person name="Huang L."/>
        </authorList>
    </citation>
    <scope>NUCLEOTIDE SEQUENCE [LARGE SCALE GENOMIC DNA]</scope>
    <source>
        <strain evidence="4 5">03-1</strain>
    </source>
</reference>
<organism evidence="4 5">
    <name type="scientific">Cytospora schulzeri</name>
    <dbReference type="NCBI Taxonomy" id="448051"/>
    <lineage>
        <taxon>Eukaryota</taxon>
        <taxon>Fungi</taxon>
        <taxon>Dikarya</taxon>
        <taxon>Ascomycota</taxon>
        <taxon>Pezizomycotina</taxon>
        <taxon>Sordariomycetes</taxon>
        <taxon>Sordariomycetidae</taxon>
        <taxon>Diaporthales</taxon>
        <taxon>Cytosporaceae</taxon>
        <taxon>Cytospora</taxon>
    </lineage>
</organism>
<dbReference type="OrthoDB" id="4084551at2759"/>
<feature type="compositionally biased region" description="Polar residues" evidence="1">
    <location>
        <begin position="409"/>
        <end position="425"/>
    </location>
</feature>
<dbReference type="AlphaFoldDB" id="A0A423VVC7"/>
<keyword evidence="2" id="KW-0812">Transmembrane</keyword>
<keyword evidence="2" id="KW-1133">Transmembrane helix</keyword>
<feature type="compositionally biased region" description="Basic and acidic residues" evidence="1">
    <location>
        <begin position="373"/>
        <end position="382"/>
    </location>
</feature>
<sequence>MPKPSKLLTAATAATGILFLGAASAAPPPPVLEARAPSADSSAAAATHAWVTVDKSGTPVTVTPVVTVDGDGTTTTVSAPPEELTATVVTRTEYAEVTTSTGTAPPGPTATSADGAGSFLVCENAEGLYAPFCQPTQNTSLYPGTTYYVTWDASVFDSADTTVIVEGSYVNTTTNEITSQAFSSPETAAGRSYHAWAVDSGLLRGTANKAVHIALVIRALVADSNSTAAVYPGPTVVVARRRPAYEEPPPRMPTGGALYIGLPAVLGFCVLMIFGVCAWNRKARRIGLGNIMSRRRNGFGGGRGGVKGRVRRRVTARRDRKQAIRLSDHGPETVEVKKGEGLHYRDEEGEGEAPSRQHQSVRYEDDGWGQDWGHQHDEDEEEYRYKDLDEGIHVGVARRDSDALGSLAGTPTSENFPSTQEYKRH</sequence>
<feature type="compositionally biased region" description="Basic and acidic residues" evidence="1">
    <location>
        <begin position="328"/>
        <end position="346"/>
    </location>
</feature>
<keyword evidence="5" id="KW-1185">Reference proteome</keyword>
<evidence type="ECO:0000256" key="3">
    <source>
        <dbReference type="SAM" id="SignalP"/>
    </source>
</evidence>
<feature type="signal peptide" evidence="3">
    <location>
        <begin position="1"/>
        <end position="25"/>
    </location>
</feature>